<protein>
    <submittedName>
        <fullName evidence="1">Uncharacterized protein</fullName>
    </submittedName>
</protein>
<comment type="caution">
    <text evidence="1">The sequence shown here is derived from an EMBL/GenBank/DDBJ whole genome shotgun (WGS) entry which is preliminary data.</text>
</comment>
<accession>A0A4S1CB69</accession>
<dbReference type="RefSeq" id="WP_135871766.1">
    <property type="nucleotide sequence ID" value="NZ_SRSC01000004.1"/>
</dbReference>
<dbReference type="SUPFAM" id="SSF53756">
    <property type="entry name" value="UDP-Glycosyltransferase/glycogen phosphorylase"/>
    <property type="match status" value="1"/>
</dbReference>
<dbReference type="AlphaFoldDB" id="A0A4S1CB69"/>
<organism evidence="1 2">
    <name type="scientific">Geomonas terrae</name>
    <dbReference type="NCBI Taxonomy" id="2562681"/>
    <lineage>
        <taxon>Bacteria</taxon>
        <taxon>Pseudomonadati</taxon>
        <taxon>Thermodesulfobacteriota</taxon>
        <taxon>Desulfuromonadia</taxon>
        <taxon>Geobacterales</taxon>
        <taxon>Geobacteraceae</taxon>
        <taxon>Geomonas</taxon>
    </lineage>
</organism>
<dbReference type="EMBL" id="SRSC01000004">
    <property type="protein sequence ID" value="TGU70594.1"/>
    <property type="molecule type" value="Genomic_DNA"/>
</dbReference>
<dbReference type="Proteomes" id="UP000306416">
    <property type="component" value="Unassembled WGS sequence"/>
</dbReference>
<evidence type="ECO:0000313" key="2">
    <source>
        <dbReference type="Proteomes" id="UP000306416"/>
    </source>
</evidence>
<sequence>MKDQNEQGGVVVRKRALVIPAYYYSSNPLFLSIKDRLPEWDFVYFFSKDTPGYGLNAENISYDKVGRKFDEYHELEYDPWWLKKREPDFTLSLLGKLSVGVRYLTAVRSYVRCFNRQVAAMKPDLAILPSDMTFSARLLRKSFPDLPIVVVQPNFLDFRDKGLRYRFAKRMFNILTGVPFFERQPYFGLEIEDDHLLVWGEKSVRFYQSKRGQVHRITNPEHCLLLERVEQARRSDPFRRIREFGDLDPQRKTVVIFIGSFVSLYGEEFQRQLNREYLQVLDRLAGSFNVVLKVHPTADRKPWEELFEKHLQQKQVLLLQSNDNFYELLSIADVNISTFSYAGLQAALAGSISINLFPSCRRRDSNSEWVAECSALNASSAEELCAYLALLEYGQGIEMENHKKRIEVFTRSYLNPESFQAGYWEKLFASFLSDAGPQAKGGCDAPDA</sequence>
<name>A0A4S1CB69_9BACT</name>
<gene>
    <name evidence="1" type="ORF">E4633_16455</name>
</gene>
<reference evidence="1 2" key="1">
    <citation type="submission" date="2019-04" db="EMBL/GenBank/DDBJ databases">
        <title>Geobacter oryzae sp. nov., ferric-reducing bacteria isolated from paddy soil.</title>
        <authorList>
            <person name="Xu Z."/>
            <person name="Masuda Y."/>
            <person name="Itoh H."/>
            <person name="Senoo K."/>
        </authorList>
    </citation>
    <scope>NUCLEOTIDE SEQUENCE [LARGE SCALE GENOMIC DNA]</scope>
    <source>
        <strain evidence="1 2">Red111</strain>
    </source>
</reference>
<keyword evidence="2" id="KW-1185">Reference proteome</keyword>
<evidence type="ECO:0000313" key="1">
    <source>
        <dbReference type="EMBL" id="TGU70594.1"/>
    </source>
</evidence>
<proteinExistence type="predicted"/>